<dbReference type="Proteomes" id="UP000270678">
    <property type="component" value="Chromosome"/>
</dbReference>
<dbReference type="PANTHER" id="PTHR38030:SF2">
    <property type="entry name" value="PROTOPORPHYRINOGEN IX DEHYDROGENASE [QUINONE]"/>
    <property type="match status" value="1"/>
</dbReference>
<dbReference type="AlphaFoldDB" id="A0A3S9UV48"/>
<dbReference type="GO" id="GO:0010181">
    <property type="term" value="F:FMN binding"/>
    <property type="evidence" value="ECO:0007669"/>
    <property type="project" value="TreeGrafter"/>
</dbReference>
<keyword evidence="3" id="KW-1185">Reference proteome</keyword>
<protein>
    <recommendedName>
        <fullName evidence="1">Flavodoxin domain-containing protein</fullName>
    </recommendedName>
</protein>
<dbReference type="GO" id="GO:0070819">
    <property type="term" value="F:menaquinone-dependent protoporphyrinogen oxidase activity"/>
    <property type="evidence" value="ECO:0007669"/>
    <property type="project" value="TreeGrafter"/>
</dbReference>
<feature type="domain" description="Flavodoxin" evidence="1">
    <location>
        <begin position="4"/>
        <end position="135"/>
    </location>
</feature>
<dbReference type="InterPro" id="IPR029039">
    <property type="entry name" value="Flavoprotein-like_sf"/>
</dbReference>
<dbReference type="InterPro" id="IPR026816">
    <property type="entry name" value="Flavodoxin_dom"/>
</dbReference>
<dbReference type="SUPFAM" id="SSF52218">
    <property type="entry name" value="Flavoproteins"/>
    <property type="match status" value="1"/>
</dbReference>
<evidence type="ECO:0000313" key="2">
    <source>
        <dbReference type="EMBL" id="AZS14170.1"/>
    </source>
</evidence>
<dbReference type="PANTHER" id="PTHR38030">
    <property type="entry name" value="PROTOPORPHYRINOGEN IX DEHYDROGENASE [MENAQUINONE]"/>
    <property type="match status" value="1"/>
</dbReference>
<name>A0A3S9UV48_9BACL</name>
<accession>A0A3S9UV48</accession>
<dbReference type="OrthoDB" id="2146857at2"/>
<dbReference type="Pfam" id="PF12724">
    <property type="entry name" value="Flavodoxin_5"/>
    <property type="match status" value="1"/>
</dbReference>
<proteinExistence type="predicted"/>
<evidence type="ECO:0000313" key="3">
    <source>
        <dbReference type="Proteomes" id="UP000270678"/>
    </source>
</evidence>
<evidence type="ECO:0000259" key="1">
    <source>
        <dbReference type="Pfam" id="PF12724"/>
    </source>
</evidence>
<sequence length="170" mass="19480">MKTLVLYTSVYGSTQQYAEWIAQELDAVIGDINKFDMAQLDGYDTIILGTYVRVGKLVAGDYLKKIWPRIQNKKVVLFSVSKTPVNSEATFKNYRKSVPEKIRAAIQYFPLEGRFVFNELVDKDKTTMRIGQKMTRIFMGKAMAEEMVRDCDDVRSENLQPLFAALRSIS</sequence>
<dbReference type="GO" id="GO:0006783">
    <property type="term" value="P:heme biosynthetic process"/>
    <property type="evidence" value="ECO:0007669"/>
    <property type="project" value="TreeGrafter"/>
</dbReference>
<dbReference type="InterPro" id="IPR052200">
    <property type="entry name" value="Protoporphyrinogen_IX_DH"/>
</dbReference>
<gene>
    <name evidence="2" type="ORF">EI981_06670</name>
</gene>
<organism evidence="2 3">
    <name type="scientific">Paenibacillus lutimineralis</name>
    <dbReference type="NCBI Taxonomy" id="2707005"/>
    <lineage>
        <taxon>Bacteria</taxon>
        <taxon>Bacillati</taxon>
        <taxon>Bacillota</taxon>
        <taxon>Bacilli</taxon>
        <taxon>Bacillales</taxon>
        <taxon>Paenibacillaceae</taxon>
        <taxon>Paenibacillus</taxon>
    </lineage>
</organism>
<dbReference type="RefSeq" id="WP_126996575.1">
    <property type="nucleotide sequence ID" value="NZ_CP034346.1"/>
</dbReference>
<dbReference type="Gene3D" id="3.40.50.360">
    <property type="match status" value="1"/>
</dbReference>
<reference evidence="3" key="1">
    <citation type="submission" date="2018-12" db="EMBL/GenBank/DDBJ databases">
        <title>Complete genome sequence of Paenibacillus sp. MBLB1234.</title>
        <authorList>
            <person name="Nam Y.-D."/>
            <person name="Kang J."/>
            <person name="Chung W.-H."/>
            <person name="Park Y.S."/>
        </authorList>
    </citation>
    <scope>NUCLEOTIDE SEQUENCE [LARGE SCALE GENOMIC DNA]</scope>
    <source>
        <strain evidence="3">MBLB1234</strain>
    </source>
</reference>
<dbReference type="KEGG" id="plut:EI981_06670"/>
<dbReference type="EMBL" id="CP034346">
    <property type="protein sequence ID" value="AZS14170.1"/>
    <property type="molecule type" value="Genomic_DNA"/>
</dbReference>